<evidence type="ECO:0000256" key="5">
    <source>
        <dbReference type="ARBA" id="ARBA00022552"/>
    </source>
</evidence>
<dbReference type="Pfam" id="PF10153">
    <property type="entry name" value="Efg1"/>
    <property type="match status" value="1"/>
</dbReference>
<dbReference type="Proteomes" id="UP000313359">
    <property type="component" value="Unassembled WGS sequence"/>
</dbReference>
<evidence type="ECO:0000256" key="7">
    <source>
        <dbReference type="ARBA" id="ARBA00023242"/>
    </source>
</evidence>
<feature type="compositionally biased region" description="Basic residues" evidence="8">
    <location>
        <begin position="66"/>
        <end position="77"/>
    </location>
</feature>
<feature type="region of interest" description="Disordered" evidence="8">
    <location>
        <begin position="266"/>
        <end position="339"/>
    </location>
</feature>
<feature type="compositionally biased region" description="Basic and acidic residues" evidence="8">
    <location>
        <begin position="214"/>
        <end position="243"/>
    </location>
</feature>
<evidence type="ECO:0000256" key="2">
    <source>
        <dbReference type="ARBA" id="ARBA00006916"/>
    </source>
</evidence>
<dbReference type="InterPro" id="IPR050786">
    <property type="entry name" value="EFG1_rRNA-proc"/>
</dbReference>
<evidence type="ECO:0000313" key="9">
    <source>
        <dbReference type="EMBL" id="RPD57885.1"/>
    </source>
</evidence>
<gene>
    <name evidence="9" type="ORF">L227DRAFT_200538</name>
</gene>
<feature type="compositionally biased region" description="Polar residues" evidence="8">
    <location>
        <begin position="50"/>
        <end position="62"/>
    </location>
</feature>
<evidence type="ECO:0000256" key="8">
    <source>
        <dbReference type="SAM" id="MobiDB-lite"/>
    </source>
</evidence>
<dbReference type="InterPro" id="IPR019310">
    <property type="entry name" value="Efg1"/>
</dbReference>
<evidence type="ECO:0000256" key="4">
    <source>
        <dbReference type="ARBA" id="ARBA00019827"/>
    </source>
</evidence>
<dbReference type="GO" id="GO:0000462">
    <property type="term" value="P:maturation of SSU-rRNA from tricistronic rRNA transcript (SSU-rRNA, 5.8S rRNA, LSU-rRNA)"/>
    <property type="evidence" value="ECO:0007669"/>
    <property type="project" value="TreeGrafter"/>
</dbReference>
<comment type="subcellular location">
    <subcellularLocation>
        <location evidence="1">Nucleus</location>
        <location evidence="1">Nucleolus</location>
    </subcellularLocation>
</comment>
<feature type="region of interest" description="Disordered" evidence="8">
    <location>
        <begin position="209"/>
        <end position="243"/>
    </location>
</feature>
<dbReference type="EMBL" id="ML122278">
    <property type="protein sequence ID" value="RPD57885.1"/>
    <property type="molecule type" value="Genomic_DNA"/>
</dbReference>
<dbReference type="GO" id="GO:0030688">
    <property type="term" value="C:preribosome, small subunit precursor"/>
    <property type="evidence" value="ECO:0007669"/>
    <property type="project" value="TreeGrafter"/>
</dbReference>
<name>A0A5C2S2T7_9APHY</name>
<keyword evidence="6" id="KW-0175">Coiled coil</keyword>
<keyword evidence="7" id="KW-0539">Nucleus</keyword>
<keyword evidence="5" id="KW-0698">rRNA processing</keyword>
<organism evidence="9 10">
    <name type="scientific">Lentinus tigrinus ALCF2SS1-6</name>
    <dbReference type="NCBI Taxonomy" id="1328759"/>
    <lineage>
        <taxon>Eukaryota</taxon>
        <taxon>Fungi</taxon>
        <taxon>Dikarya</taxon>
        <taxon>Basidiomycota</taxon>
        <taxon>Agaricomycotina</taxon>
        <taxon>Agaricomycetes</taxon>
        <taxon>Polyporales</taxon>
        <taxon>Polyporaceae</taxon>
        <taxon>Lentinus</taxon>
    </lineage>
</organism>
<dbReference type="AlphaFoldDB" id="A0A5C2S2T7"/>
<feature type="compositionally biased region" description="Acidic residues" evidence="8">
    <location>
        <begin position="313"/>
        <end position="339"/>
    </location>
</feature>
<sequence length="339" mass="37790">MCSAHLALEPELVPILHLAASSYRNPSISSISARTTSMGPTKKSKAVVSDPSSSKQHASQSEKNSKGRKRPQHKKHPAPSTPDSSSSNVLPGVQKIKAALRQTRRLLAKDTLAADVRVATERRLKALEADLARAEQARLERTLATRYHKVKFFERQKIARRIAQIAKQLAADPEKKERRKLEARLQELRVDLNYVLHYPKTKKYISLFPPEVRQGGKDKDKEQVAREEKEKSETDRQREEVRKWVREQMEAGALSAEPEVELTADAKRAAAAAQDTFVQDGVRDKRTKGGNAKSIGKAAGNAVADDDFFAKDEEADSEENEEGDSPGEDSEEDSDMDED</sequence>
<dbReference type="OrthoDB" id="47732at2759"/>
<keyword evidence="10" id="KW-1185">Reference proteome</keyword>
<accession>A0A5C2S2T7</accession>
<dbReference type="PANTHER" id="PTHR33911">
    <property type="entry name" value="RRNA-PROCESSING PROTEIN EFG1"/>
    <property type="match status" value="1"/>
</dbReference>
<protein>
    <recommendedName>
        <fullName evidence="3">rRNA-processing protein EFG1</fullName>
    </recommendedName>
    <alternativeName>
        <fullName evidence="4">rRNA-processing protein efg1</fullName>
    </alternativeName>
</protein>
<comment type="similarity">
    <text evidence="2">Belongs to the EFG1 family.</text>
</comment>
<evidence type="ECO:0000256" key="6">
    <source>
        <dbReference type="ARBA" id="ARBA00023054"/>
    </source>
</evidence>
<evidence type="ECO:0000313" key="10">
    <source>
        <dbReference type="Proteomes" id="UP000313359"/>
    </source>
</evidence>
<dbReference type="STRING" id="1328759.A0A5C2S2T7"/>
<dbReference type="PANTHER" id="PTHR33911:SF1">
    <property type="entry name" value="RRNA-PROCESSING PROTEIN EFG1"/>
    <property type="match status" value="1"/>
</dbReference>
<evidence type="ECO:0000256" key="1">
    <source>
        <dbReference type="ARBA" id="ARBA00004604"/>
    </source>
</evidence>
<feature type="region of interest" description="Disordered" evidence="8">
    <location>
        <begin position="31"/>
        <end position="90"/>
    </location>
</feature>
<evidence type="ECO:0000256" key="3">
    <source>
        <dbReference type="ARBA" id="ARBA00018689"/>
    </source>
</evidence>
<proteinExistence type="inferred from homology"/>
<reference evidence="9" key="1">
    <citation type="journal article" date="2018" name="Genome Biol. Evol.">
        <title>Genomics and development of Lentinus tigrinus, a white-rot wood-decaying mushroom with dimorphic fruiting bodies.</title>
        <authorList>
            <person name="Wu B."/>
            <person name="Xu Z."/>
            <person name="Knudson A."/>
            <person name="Carlson A."/>
            <person name="Chen N."/>
            <person name="Kovaka S."/>
            <person name="LaButti K."/>
            <person name="Lipzen A."/>
            <person name="Pennachio C."/>
            <person name="Riley R."/>
            <person name="Schakwitz W."/>
            <person name="Umezawa K."/>
            <person name="Ohm R.A."/>
            <person name="Grigoriev I.V."/>
            <person name="Nagy L.G."/>
            <person name="Gibbons J."/>
            <person name="Hibbett D."/>
        </authorList>
    </citation>
    <scope>NUCLEOTIDE SEQUENCE [LARGE SCALE GENOMIC DNA]</scope>
    <source>
        <strain evidence="9">ALCF2SS1-6</strain>
    </source>
</reference>
<dbReference type="GO" id="GO:0005730">
    <property type="term" value="C:nucleolus"/>
    <property type="evidence" value="ECO:0007669"/>
    <property type="project" value="UniProtKB-SubCell"/>
</dbReference>